<evidence type="ECO:0000256" key="2">
    <source>
        <dbReference type="ARBA" id="ARBA00008114"/>
    </source>
</evidence>
<keyword evidence="3" id="KW-0813">Transport</keyword>
<dbReference type="KEGG" id="lgo:JCM16774_1163"/>
<evidence type="ECO:0000313" key="9">
    <source>
        <dbReference type="EMBL" id="BBM36231.1"/>
    </source>
</evidence>
<reference evidence="9 10" key="1">
    <citation type="submission" date="2019-07" db="EMBL/GenBank/DDBJ databases">
        <title>Complete Genome Sequence of Leptotrichia goodfellowii Strain JCM 16774.</title>
        <authorList>
            <person name="Watanabe S."/>
            <person name="Cui L."/>
        </authorList>
    </citation>
    <scope>NUCLEOTIDE SEQUENCE [LARGE SCALE GENOMIC DNA]</scope>
    <source>
        <strain evidence="9 10">JCM16774</strain>
    </source>
</reference>
<dbReference type="GO" id="GO:0008324">
    <property type="term" value="F:monoatomic cation transmembrane transporter activity"/>
    <property type="evidence" value="ECO:0007669"/>
    <property type="project" value="InterPro"/>
</dbReference>
<dbReference type="Pfam" id="PF16916">
    <property type="entry name" value="ZT_dimer"/>
    <property type="match status" value="1"/>
</dbReference>
<dbReference type="GO" id="GO:0016020">
    <property type="term" value="C:membrane"/>
    <property type="evidence" value="ECO:0007669"/>
    <property type="project" value="UniProtKB-SubCell"/>
</dbReference>
<dbReference type="NCBIfam" id="TIGR01297">
    <property type="entry name" value="CDF"/>
    <property type="match status" value="1"/>
</dbReference>
<dbReference type="Pfam" id="PF00583">
    <property type="entry name" value="Acetyltransf_1"/>
    <property type="match status" value="1"/>
</dbReference>
<evidence type="ECO:0000256" key="5">
    <source>
        <dbReference type="ARBA" id="ARBA00022989"/>
    </source>
</evidence>
<organism evidence="9 10">
    <name type="scientific">Pseudoleptotrichia goodfellowii</name>
    <dbReference type="NCBI Taxonomy" id="157692"/>
    <lineage>
        <taxon>Bacteria</taxon>
        <taxon>Fusobacteriati</taxon>
        <taxon>Fusobacteriota</taxon>
        <taxon>Fusobacteriia</taxon>
        <taxon>Fusobacteriales</taxon>
        <taxon>Leptotrichiaceae</taxon>
        <taxon>Pseudoleptotrichia</taxon>
    </lineage>
</organism>
<feature type="transmembrane region" description="Helical" evidence="7">
    <location>
        <begin position="160"/>
        <end position="181"/>
    </location>
</feature>
<dbReference type="InterPro" id="IPR036837">
    <property type="entry name" value="Cation_efflux_CTD_sf"/>
</dbReference>
<dbReference type="PANTHER" id="PTHR43840:SF15">
    <property type="entry name" value="MITOCHONDRIAL METAL TRANSPORTER 1-RELATED"/>
    <property type="match status" value="1"/>
</dbReference>
<proteinExistence type="inferred from homology"/>
<feature type="transmembrane region" description="Helical" evidence="7">
    <location>
        <begin position="234"/>
        <end position="256"/>
    </location>
</feature>
<feature type="transmembrane region" description="Helical" evidence="7">
    <location>
        <begin position="202"/>
        <end position="219"/>
    </location>
</feature>
<dbReference type="SUPFAM" id="SSF55729">
    <property type="entry name" value="Acyl-CoA N-acyltransferases (Nat)"/>
    <property type="match status" value="1"/>
</dbReference>
<protein>
    <submittedName>
        <fullName evidence="9">Cation diffusion facilitator family transporter</fullName>
    </submittedName>
</protein>
<comment type="similarity">
    <text evidence="2">Belongs to the cation diffusion facilitator (CDF) transporter (TC 2.A.4) family.</text>
</comment>
<dbReference type="SUPFAM" id="SSF161111">
    <property type="entry name" value="Cation efflux protein transmembrane domain-like"/>
    <property type="match status" value="1"/>
</dbReference>
<dbReference type="PANTHER" id="PTHR43840">
    <property type="entry name" value="MITOCHONDRIAL METAL TRANSPORTER 1-RELATED"/>
    <property type="match status" value="1"/>
</dbReference>
<dbReference type="PROSITE" id="PS51186">
    <property type="entry name" value="GNAT"/>
    <property type="match status" value="1"/>
</dbReference>
<dbReference type="Pfam" id="PF01545">
    <property type="entry name" value="Cation_efflux"/>
    <property type="match status" value="1"/>
</dbReference>
<comment type="subcellular location">
    <subcellularLocation>
        <location evidence="1">Membrane</location>
        <topology evidence="1">Multi-pass membrane protein</topology>
    </subcellularLocation>
</comment>
<evidence type="ECO:0000256" key="4">
    <source>
        <dbReference type="ARBA" id="ARBA00022692"/>
    </source>
</evidence>
<dbReference type="AlphaFoldDB" id="A0A510JCP5"/>
<evidence type="ECO:0000256" key="6">
    <source>
        <dbReference type="ARBA" id="ARBA00023136"/>
    </source>
</evidence>
<feature type="transmembrane region" description="Helical" evidence="7">
    <location>
        <begin position="132"/>
        <end position="154"/>
    </location>
</feature>
<dbReference type="InterPro" id="IPR027470">
    <property type="entry name" value="Cation_efflux_CTD"/>
</dbReference>
<gene>
    <name evidence="9" type="ORF">JCM16774_1163</name>
</gene>
<evidence type="ECO:0000256" key="1">
    <source>
        <dbReference type="ARBA" id="ARBA00004141"/>
    </source>
</evidence>
<dbReference type="Gene3D" id="1.20.1510.10">
    <property type="entry name" value="Cation efflux protein transmembrane domain"/>
    <property type="match status" value="1"/>
</dbReference>
<dbReference type="CDD" id="cd04301">
    <property type="entry name" value="NAT_SF"/>
    <property type="match status" value="1"/>
</dbReference>
<feature type="domain" description="N-acetyltransferase" evidence="8">
    <location>
        <begin position="1"/>
        <end position="138"/>
    </location>
</feature>
<dbReference type="InterPro" id="IPR050291">
    <property type="entry name" value="CDF_Transporter"/>
</dbReference>
<keyword evidence="4 7" id="KW-0812">Transmembrane</keyword>
<dbReference type="InterPro" id="IPR058533">
    <property type="entry name" value="Cation_efflux_TM"/>
</dbReference>
<evidence type="ECO:0000256" key="7">
    <source>
        <dbReference type="SAM" id="Phobius"/>
    </source>
</evidence>
<sequence>MDIIEWSGKSDKTEINKLKNMDKDFTFVENIDKLFILYSGDKIYGYAVIGLEKVVELKKIFIMPRLRNNGYGTILLKYVINWLINNNYDSLIVVNHKQMNNFLEEQRFVKNEEGYILNNLTQNKKQEKRMLFVSKFAIGINVILAFLKIVSGTIFKSTSLLADGINSLSDLITNILVIIGLKVGANPEDKDHPFGHGKIESVFSVIIGTFIILTAFDLIRENMGNLISPENKMIFGFVPVIVTIVAIIIKIFQLMFMKYKTRDYRSQLINSLLKDYKSDIVISSAVLLGIMLSKFNPVFDTFVGIVVAVYIVREGYKLIKENALILLDSQDEELLENIKKDIFDFEEIENAHDFRMTTSGKDIYIFADIRVNKEMSVHEAHEVTNRISKFIKHKYINVKKVLIHLEPVYESE</sequence>
<dbReference type="InterPro" id="IPR027469">
    <property type="entry name" value="Cation_efflux_TMD_sf"/>
</dbReference>
<dbReference type="InterPro" id="IPR002524">
    <property type="entry name" value="Cation_efflux"/>
</dbReference>
<dbReference type="InterPro" id="IPR016181">
    <property type="entry name" value="Acyl_CoA_acyltransferase"/>
</dbReference>
<dbReference type="Gene3D" id="3.30.70.1350">
    <property type="entry name" value="Cation efflux protein, cytoplasmic domain"/>
    <property type="match status" value="1"/>
</dbReference>
<evidence type="ECO:0000259" key="8">
    <source>
        <dbReference type="PROSITE" id="PS51186"/>
    </source>
</evidence>
<accession>A0A510JCP5</accession>
<dbReference type="EMBL" id="AP019822">
    <property type="protein sequence ID" value="BBM36231.1"/>
    <property type="molecule type" value="Genomic_DNA"/>
</dbReference>
<dbReference type="RefSeq" id="WP_026737596.1">
    <property type="nucleotide sequence ID" value="NZ_AP019822.1"/>
</dbReference>
<dbReference type="Gene3D" id="3.40.630.30">
    <property type="match status" value="1"/>
</dbReference>
<dbReference type="Proteomes" id="UP000321606">
    <property type="component" value="Chromosome"/>
</dbReference>
<evidence type="ECO:0000313" key="10">
    <source>
        <dbReference type="Proteomes" id="UP000321606"/>
    </source>
</evidence>
<dbReference type="SUPFAM" id="SSF160240">
    <property type="entry name" value="Cation efflux protein cytoplasmic domain-like"/>
    <property type="match status" value="1"/>
</dbReference>
<dbReference type="STRING" id="714315.GCA_000516535_01163"/>
<evidence type="ECO:0000256" key="3">
    <source>
        <dbReference type="ARBA" id="ARBA00022448"/>
    </source>
</evidence>
<keyword evidence="5 7" id="KW-1133">Transmembrane helix</keyword>
<dbReference type="InterPro" id="IPR000182">
    <property type="entry name" value="GNAT_dom"/>
</dbReference>
<name>A0A510JCP5_9FUSO</name>
<keyword evidence="6 7" id="KW-0472">Membrane</keyword>
<dbReference type="GO" id="GO:0016747">
    <property type="term" value="F:acyltransferase activity, transferring groups other than amino-acyl groups"/>
    <property type="evidence" value="ECO:0007669"/>
    <property type="project" value="InterPro"/>
</dbReference>
<dbReference type="OrthoDB" id="9806522at2"/>